<proteinExistence type="predicted"/>
<protein>
    <submittedName>
        <fullName evidence="3 4">Uncharacterized protein</fullName>
    </submittedName>
</protein>
<evidence type="ECO:0000313" key="5">
    <source>
        <dbReference type="Proteomes" id="UP000005240"/>
    </source>
</evidence>
<reference evidence="4 5" key="3">
    <citation type="journal article" date="2017" name="G3 (Bethesda)">
        <title>Comparative analysis highlights variable genome content of wheat rusts and divergence of the mating loci.</title>
        <authorList>
            <person name="Cuomo C.A."/>
            <person name="Bakkeren G."/>
            <person name="Khalil H.B."/>
            <person name="Panwar V."/>
            <person name="Joly D."/>
            <person name="Linning R."/>
            <person name="Sakthikumar S."/>
            <person name="Song X."/>
            <person name="Adiconis X."/>
            <person name="Fan L."/>
            <person name="Goldberg J.M."/>
            <person name="Levin J.Z."/>
            <person name="Young S."/>
            <person name="Zeng Q."/>
            <person name="Anikster Y."/>
            <person name="Bruce M."/>
            <person name="Wang M."/>
            <person name="Yin C."/>
            <person name="McCallum B."/>
            <person name="Szabo L.J."/>
            <person name="Hulbert S."/>
            <person name="Chen X."/>
            <person name="Fellers J.P."/>
        </authorList>
    </citation>
    <scope>NUCLEOTIDE SEQUENCE</scope>
    <source>
        <strain evidence="5">Isolate 1-1 / race 1 (BBBD)</strain>
        <strain evidence="4">isolate 1-1 / race 1 (BBBD)</strain>
    </source>
</reference>
<name>A0A180GIJ6_PUCT1</name>
<keyword evidence="5" id="KW-1185">Reference proteome</keyword>
<evidence type="ECO:0000256" key="2">
    <source>
        <dbReference type="SAM" id="SignalP"/>
    </source>
</evidence>
<dbReference type="VEuPathDB" id="FungiDB:PTTG_27607"/>
<dbReference type="OrthoDB" id="10632435at2759"/>
<dbReference type="Proteomes" id="UP000005240">
    <property type="component" value="Unassembled WGS sequence"/>
</dbReference>
<dbReference type="EnsemblFungi" id="PTTG_27607-t43_1">
    <property type="protein sequence ID" value="PTTG_27607-t43_1-p1"/>
    <property type="gene ID" value="PTTG_27607"/>
</dbReference>
<reference evidence="3" key="1">
    <citation type="submission" date="2009-11" db="EMBL/GenBank/DDBJ databases">
        <authorList>
            <consortium name="The Broad Institute Genome Sequencing Platform"/>
            <person name="Ward D."/>
            <person name="Feldgarden M."/>
            <person name="Earl A."/>
            <person name="Young S.K."/>
            <person name="Zeng Q."/>
            <person name="Koehrsen M."/>
            <person name="Alvarado L."/>
            <person name="Berlin A."/>
            <person name="Bochicchio J."/>
            <person name="Borenstein D."/>
            <person name="Chapman S.B."/>
            <person name="Chen Z."/>
            <person name="Engels R."/>
            <person name="Freedman E."/>
            <person name="Gellesch M."/>
            <person name="Goldberg J."/>
            <person name="Griggs A."/>
            <person name="Gujja S."/>
            <person name="Heilman E."/>
            <person name="Heiman D."/>
            <person name="Hepburn T."/>
            <person name="Howarth C."/>
            <person name="Jen D."/>
            <person name="Larson L."/>
            <person name="Lewis B."/>
            <person name="Mehta T."/>
            <person name="Park D."/>
            <person name="Pearson M."/>
            <person name="Roberts A."/>
            <person name="Saif S."/>
            <person name="Shea T."/>
            <person name="Shenoy N."/>
            <person name="Sisk P."/>
            <person name="Stolte C."/>
            <person name="Sykes S."/>
            <person name="Thomson T."/>
            <person name="Walk T."/>
            <person name="White J."/>
            <person name="Yandava C."/>
            <person name="Izard J."/>
            <person name="Baranova O.V."/>
            <person name="Blanton J.M."/>
            <person name="Tanner A.C."/>
            <person name="Dewhirst F.E."/>
            <person name="Haas B."/>
            <person name="Nusbaum C."/>
            <person name="Birren B."/>
        </authorList>
    </citation>
    <scope>NUCLEOTIDE SEQUENCE [LARGE SCALE GENOMIC DNA]</scope>
    <source>
        <strain evidence="3">1-1 BBBD Race 1</strain>
    </source>
</reference>
<evidence type="ECO:0000313" key="3">
    <source>
        <dbReference type="EMBL" id="OAV92587.1"/>
    </source>
</evidence>
<evidence type="ECO:0000256" key="1">
    <source>
        <dbReference type="SAM" id="MobiDB-lite"/>
    </source>
</evidence>
<reference evidence="3" key="2">
    <citation type="submission" date="2016-05" db="EMBL/GenBank/DDBJ databases">
        <title>Comparative analysis highlights variable genome content of wheat rusts and divergence of the mating loci.</title>
        <authorList>
            <person name="Cuomo C.A."/>
            <person name="Bakkeren G."/>
            <person name="Szabo L."/>
            <person name="Khalil H."/>
            <person name="Joly D."/>
            <person name="Goldberg J."/>
            <person name="Young S."/>
            <person name="Zeng Q."/>
            <person name="Fellers J."/>
        </authorList>
    </citation>
    <scope>NUCLEOTIDE SEQUENCE [LARGE SCALE GENOMIC DNA]</scope>
    <source>
        <strain evidence="3">1-1 BBBD Race 1</strain>
    </source>
</reference>
<feature type="compositionally biased region" description="Polar residues" evidence="1">
    <location>
        <begin position="72"/>
        <end position="90"/>
    </location>
</feature>
<evidence type="ECO:0000313" key="4">
    <source>
        <dbReference type="EnsemblFungi" id="PTTG_27607-t43_1-p1"/>
    </source>
</evidence>
<feature type="signal peptide" evidence="2">
    <location>
        <begin position="1"/>
        <end position="28"/>
    </location>
</feature>
<feature type="chain" id="PRO_5008109940" evidence="2">
    <location>
        <begin position="29"/>
        <end position="151"/>
    </location>
</feature>
<reference evidence="4" key="4">
    <citation type="submission" date="2025-05" db="UniProtKB">
        <authorList>
            <consortium name="EnsemblFungi"/>
        </authorList>
    </citation>
    <scope>IDENTIFICATION</scope>
    <source>
        <strain evidence="4">isolate 1-1 / race 1 (BBBD)</strain>
    </source>
</reference>
<sequence length="151" mass="16281">MLRMLVHPGELALFGLLWILIAETPTHCSRIGVWKRALDATELRAVSLIQKTKGTVEAAHGTGAPKEERKTPSSLMTQNSQEKNGFNFASPTGPGKQPVFAQGDDATDNQDKNKNLAALRETEAIATKIGLKSSYVQLASGIAEKGKLLQI</sequence>
<dbReference type="AlphaFoldDB" id="A0A180GIJ6"/>
<keyword evidence="2" id="KW-0732">Signal</keyword>
<gene>
    <name evidence="3" type="ORF">PTTG_27607</name>
</gene>
<accession>A0A180GIJ6</accession>
<feature type="region of interest" description="Disordered" evidence="1">
    <location>
        <begin position="54"/>
        <end position="110"/>
    </location>
</feature>
<organism evidence="3">
    <name type="scientific">Puccinia triticina (isolate 1-1 / race 1 (BBBD))</name>
    <name type="common">Brown leaf rust fungus</name>
    <dbReference type="NCBI Taxonomy" id="630390"/>
    <lineage>
        <taxon>Eukaryota</taxon>
        <taxon>Fungi</taxon>
        <taxon>Dikarya</taxon>
        <taxon>Basidiomycota</taxon>
        <taxon>Pucciniomycotina</taxon>
        <taxon>Pucciniomycetes</taxon>
        <taxon>Pucciniales</taxon>
        <taxon>Pucciniaceae</taxon>
        <taxon>Puccinia</taxon>
    </lineage>
</organism>
<dbReference type="EMBL" id="ADAS02000062">
    <property type="protein sequence ID" value="OAV92587.1"/>
    <property type="molecule type" value="Genomic_DNA"/>
</dbReference>